<reference evidence="3" key="3">
    <citation type="submission" date="2015-04" db="UniProtKB">
        <authorList>
            <consortium name="EnsemblPlants"/>
        </authorList>
    </citation>
    <scope>IDENTIFICATION</scope>
</reference>
<name>A0A0D9WVM6_9ORYZ</name>
<feature type="domain" description="GCK" evidence="2">
    <location>
        <begin position="43"/>
        <end position="118"/>
    </location>
</feature>
<dbReference type="HOGENOM" id="CLU_098176_0_0_1"/>
<dbReference type="PANTHER" id="PTHR34357">
    <property type="entry name" value="F7A19.14 PROTEIN-RELATED"/>
    <property type="match status" value="1"/>
</dbReference>
<accession>A0A0D9WVM6</accession>
<dbReference type="Gene3D" id="1.10.287.2900">
    <property type="match status" value="1"/>
</dbReference>
<feature type="compositionally biased region" description="Basic and acidic residues" evidence="1">
    <location>
        <begin position="162"/>
        <end position="177"/>
    </location>
</feature>
<dbReference type="STRING" id="77586.A0A0D9WVM6"/>
<dbReference type="Gramene" id="LPERR07G03120.1">
    <property type="protein sequence ID" value="LPERR07G03120.1"/>
    <property type="gene ID" value="LPERR07G03120"/>
</dbReference>
<feature type="region of interest" description="Disordered" evidence="1">
    <location>
        <begin position="115"/>
        <end position="177"/>
    </location>
</feature>
<organism evidence="3 4">
    <name type="scientific">Leersia perrieri</name>
    <dbReference type="NCBI Taxonomy" id="77586"/>
    <lineage>
        <taxon>Eukaryota</taxon>
        <taxon>Viridiplantae</taxon>
        <taxon>Streptophyta</taxon>
        <taxon>Embryophyta</taxon>
        <taxon>Tracheophyta</taxon>
        <taxon>Spermatophyta</taxon>
        <taxon>Magnoliopsida</taxon>
        <taxon>Liliopsida</taxon>
        <taxon>Poales</taxon>
        <taxon>Poaceae</taxon>
        <taxon>BOP clade</taxon>
        <taxon>Oryzoideae</taxon>
        <taxon>Oryzeae</taxon>
        <taxon>Oryzinae</taxon>
        <taxon>Leersia</taxon>
    </lineage>
</organism>
<feature type="compositionally biased region" description="Pro residues" evidence="1">
    <location>
        <begin position="1"/>
        <end position="11"/>
    </location>
</feature>
<evidence type="ECO:0000313" key="3">
    <source>
        <dbReference type="EnsemblPlants" id="LPERR07G03120.1"/>
    </source>
</evidence>
<evidence type="ECO:0000259" key="2">
    <source>
        <dbReference type="SMART" id="SM01227"/>
    </source>
</evidence>
<dbReference type="PANTHER" id="PTHR34357:SF2">
    <property type="entry name" value="F26F24.3-RELATED"/>
    <property type="match status" value="1"/>
</dbReference>
<dbReference type="AlphaFoldDB" id="A0A0D9WVM6"/>
<dbReference type="EnsemblPlants" id="LPERR07G03120.1">
    <property type="protein sequence ID" value="LPERR07G03120.1"/>
    <property type="gene ID" value="LPERR07G03120"/>
</dbReference>
<dbReference type="Proteomes" id="UP000032180">
    <property type="component" value="Chromosome 7"/>
</dbReference>
<proteinExistence type="predicted"/>
<feature type="region of interest" description="Disordered" evidence="1">
    <location>
        <begin position="1"/>
        <end position="40"/>
    </location>
</feature>
<dbReference type="eggNOG" id="ENOG502S428">
    <property type="taxonomic scope" value="Eukaryota"/>
</dbReference>
<feature type="compositionally biased region" description="Basic and acidic residues" evidence="1">
    <location>
        <begin position="139"/>
        <end position="155"/>
    </location>
</feature>
<dbReference type="SMART" id="SM01227">
    <property type="entry name" value="GCK"/>
    <property type="match status" value="1"/>
</dbReference>
<reference evidence="3 4" key="1">
    <citation type="submission" date="2012-08" db="EMBL/GenBank/DDBJ databases">
        <title>Oryza genome evolution.</title>
        <authorList>
            <person name="Wing R.A."/>
        </authorList>
    </citation>
    <scope>NUCLEOTIDE SEQUENCE</scope>
</reference>
<dbReference type="Pfam" id="PF07802">
    <property type="entry name" value="GCK"/>
    <property type="match status" value="1"/>
</dbReference>
<reference evidence="4" key="2">
    <citation type="submission" date="2013-12" db="EMBL/GenBank/DDBJ databases">
        <authorList>
            <person name="Yu Y."/>
            <person name="Lee S."/>
            <person name="de Baynast K."/>
            <person name="Wissotski M."/>
            <person name="Liu L."/>
            <person name="Talag J."/>
            <person name="Goicoechea J."/>
            <person name="Angelova A."/>
            <person name="Jetty R."/>
            <person name="Kudrna D."/>
            <person name="Golser W."/>
            <person name="Rivera L."/>
            <person name="Zhang J."/>
            <person name="Wing R."/>
        </authorList>
    </citation>
    <scope>NUCLEOTIDE SEQUENCE</scope>
</reference>
<evidence type="ECO:0000313" key="4">
    <source>
        <dbReference type="Proteomes" id="UP000032180"/>
    </source>
</evidence>
<feature type="compositionally biased region" description="Low complexity" evidence="1">
    <location>
        <begin position="23"/>
        <end position="32"/>
    </location>
</feature>
<keyword evidence="4" id="KW-1185">Reference proteome</keyword>
<sequence length="177" mass="18583">MASPSPAPAPAVPHSEEEPAPPAAAAASAEETVIGEEEEEEEGECGFCLYMKGGGCRDAFVAWEECVEAAGKEEGADMVERCFEVTANLKKCMDAHADYYAPVLRAEEAVSDHADAAIAAAADQSKESGEAPAPSPSTDESKVVDEKKEEVDDKSSSSVGAIDERKEEEVVTEKADS</sequence>
<protein>
    <recommendedName>
        <fullName evidence="2">GCK domain-containing protein</fullName>
    </recommendedName>
</protein>
<evidence type="ECO:0000256" key="1">
    <source>
        <dbReference type="SAM" id="MobiDB-lite"/>
    </source>
</evidence>
<dbReference type="InterPro" id="IPR012891">
    <property type="entry name" value="GCK_dom"/>
</dbReference>